<name>C1DR47_AZOVD</name>
<dbReference type="EnsemblBacteria" id="ACO79705">
    <property type="protein sequence ID" value="ACO79705"/>
    <property type="gene ID" value="Avin_35560"/>
</dbReference>
<dbReference type="EMBL" id="CP001157">
    <property type="protein sequence ID" value="ACO79705.1"/>
    <property type="molecule type" value="Genomic_DNA"/>
</dbReference>
<keyword evidence="1" id="KW-0732">Signal</keyword>
<proteinExistence type="predicted"/>
<gene>
    <name evidence="2" type="ordered locus">Avin_35560</name>
</gene>
<protein>
    <submittedName>
        <fullName evidence="2">Uncharacterized protein</fullName>
    </submittedName>
</protein>
<dbReference type="HOGENOM" id="CLU_3362967_0_0_6"/>
<dbReference type="KEGG" id="avn:Avin_35560"/>
<reference evidence="2 3" key="1">
    <citation type="journal article" date="2009" name="J. Bacteriol.">
        <title>Genome sequence of Azotobacter vinelandii, an obligate aerobe specialized to support diverse anaerobic metabolic processes.</title>
        <authorList>
            <person name="Setubal J.C."/>
            <person name="dos Santos P."/>
            <person name="Goldman B.S."/>
            <person name="Ertesvag H."/>
            <person name="Espin G."/>
            <person name="Rubio L.M."/>
            <person name="Valla S."/>
            <person name="Almeida N.F."/>
            <person name="Balasubramanian D."/>
            <person name="Cromes L."/>
            <person name="Curatti L."/>
            <person name="Du Z."/>
            <person name="Godsy E."/>
            <person name="Goodner B."/>
            <person name="Hellner-Burris K."/>
            <person name="Hernandez J.A."/>
            <person name="Houmiel K."/>
            <person name="Imperial J."/>
            <person name="Kennedy C."/>
            <person name="Larson T.J."/>
            <person name="Latreille P."/>
            <person name="Ligon L.S."/>
            <person name="Lu J."/>
            <person name="Maerk M."/>
            <person name="Miller N.M."/>
            <person name="Norton S."/>
            <person name="O'Carroll I.P."/>
            <person name="Paulsen I."/>
            <person name="Raulfs E.C."/>
            <person name="Roemer R."/>
            <person name="Rosser J."/>
            <person name="Segura D."/>
            <person name="Slater S."/>
            <person name="Stricklin S.L."/>
            <person name="Studholme D.J."/>
            <person name="Sun J."/>
            <person name="Viana C.J."/>
            <person name="Wallin E."/>
            <person name="Wang B."/>
            <person name="Wheeler C."/>
            <person name="Zhu H."/>
            <person name="Dean D.R."/>
            <person name="Dixon R."/>
            <person name="Wood D."/>
        </authorList>
    </citation>
    <scope>NUCLEOTIDE SEQUENCE [LARGE SCALE GENOMIC DNA]</scope>
    <source>
        <strain evidence="3">DJ / ATCC BAA-1303</strain>
    </source>
</reference>
<accession>C1DR47</accession>
<dbReference type="STRING" id="322710.Avin_35560"/>
<sequence>MTMKRPFQATLLLALLCTGAALADTDGIKVIANGA</sequence>
<feature type="chain" id="PRO_5002908565" evidence="1">
    <location>
        <begin position="24"/>
        <end position="35"/>
    </location>
</feature>
<evidence type="ECO:0000313" key="2">
    <source>
        <dbReference type="EMBL" id="ACO79705.1"/>
    </source>
</evidence>
<dbReference type="AlphaFoldDB" id="C1DR47"/>
<keyword evidence="3" id="KW-1185">Reference proteome</keyword>
<dbReference type="Proteomes" id="UP000002424">
    <property type="component" value="Chromosome"/>
</dbReference>
<feature type="signal peptide" evidence="1">
    <location>
        <begin position="1"/>
        <end position="23"/>
    </location>
</feature>
<evidence type="ECO:0000256" key="1">
    <source>
        <dbReference type="SAM" id="SignalP"/>
    </source>
</evidence>
<evidence type="ECO:0000313" key="3">
    <source>
        <dbReference type="Proteomes" id="UP000002424"/>
    </source>
</evidence>
<organism evidence="2 3">
    <name type="scientific">Azotobacter vinelandii (strain DJ / ATCC BAA-1303)</name>
    <dbReference type="NCBI Taxonomy" id="322710"/>
    <lineage>
        <taxon>Bacteria</taxon>
        <taxon>Pseudomonadati</taxon>
        <taxon>Pseudomonadota</taxon>
        <taxon>Gammaproteobacteria</taxon>
        <taxon>Pseudomonadales</taxon>
        <taxon>Pseudomonadaceae</taxon>
        <taxon>Azotobacter</taxon>
    </lineage>
</organism>